<evidence type="ECO:0000256" key="1">
    <source>
        <dbReference type="SAM" id="Coils"/>
    </source>
</evidence>
<reference evidence="2 3" key="1">
    <citation type="submission" date="2018-06" db="EMBL/GenBank/DDBJ databases">
        <title>Genomic Encyclopedia of Archaeal and Bacterial Type Strains, Phase II (KMG-II): from individual species to whole genera.</title>
        <authorList>
            <person name="Goeker M."/>
        </authorList>
    </citation>
    <scope>NUCLEOTIDE SEQUENCE [LARGE SCALE GENOMIC DNA]</scope>
    <source>
        <strain evidence="2 3">DSM 27372</strain>
    </source>
</reference>
<feature type="coiled-coil region" evidence="1">
    <location>
        <begin position="51"/>
        <end position="78"/>
    </location>
</feature>
<keyword evidence="3" id="KW-1185">Reference proteome</keyword>
<evidence type="ECO:0000313" key="3">
    <source>
        <dbReference type="Proteomes" id="UP000248198"/>
    </source>
</evidence>
<dbReference type="AlphaFoldDB" id="A0A318U9G0"/>
<dbReference type="RefSeq" id="WP_110833822.1">
    <property type="nucleotide sequence ID" value="NZ_QKLU01000008.1"/>
</dbReference>
<keyword evidence="1" id="KW-0175">Coiled coil</keyword>
<organism evidence="2 3">
    <name type="scientific">Pedobacter nutrimenti</name>
    <dbReference type="NCBI Taxonomy" id="1241337"/>
    <lineage>
        <taxon>Bacteria</taxon>
        <taxon>Pseudomonadati</taxon>
        <taxon>Bacteroidota</taxon>
        <taxon>Sphingobacteriia</taxon>
        <taxon>Sphingobacteriales</taxon>
        <taxon>Sphingobacteriaceae</taxon>
        <taxon>Pedobacter</taxon>
    </lineage>
</organism>
<sequence length="134" mass="15102">MTTTIEDNELDAELQELYLTGKQWSAELEFLSTELIFLGKLIQKTSAPLNKNIFVEKLLNLTRQCQELKDNMQNLVHAIGVITVASEKKIELTLLENHIELKSKIQALTHSIQIEKKAVFALVPRSAGESKPDS</sequence>
<name>A0A318U9G0_9SPHI</name>
<dbReference type="Proteomes" id="UP000248198">
    <property type="component" value="Unassembled WGS sequence"/>
</dbReference>
<proteinExistence type="predicted"/>
<dbReference type="EMBL" id="QKLU01000008">
    <property type="protein sequence ID" value="PYF70592.1"/>
    <property type="molecule type" value="Genomic_DNA"/>
</dbReference>
<dbReference type="OrthoDB" id="768626at2"/>
<evidence type="ECO:0000313" key="2">
    <source>
        <dbReference type="EMBL" id="PYF70592.1"/>
    </source>
</evidence>
<accession>A0A318U9G0</accession>
<protein>
    <submittedName>
        <fullName evidence="2">Uncharacterized protein</fullName>
    </submittedName>
</protein>
<gene>
    <name evidence="2" type="ORF">B0O44_10818</name>
</gene>
<comment type="caution">
    <text evidence="2">The sequence shown here is derived from an EMBL/GenBank/DDBJ whole genome shotgun (WGS) entry which is preliminary data.</text>
</comment>